<protein>
    <recommendedName>
        <fullName evidence="3">Methyltransferase type 11 domain-containing protein</fullName>
    </recommendedName>
</protein>
<dbReference type="SUPFAM" id="SSF53335">
    <property type="entry name" value="S-adenosyl-L-methionine-dependent methyltransferases"/>
    <property type="match status" value="1"/>
</dbReference>
<gene>
    <name evidence="1" type="ORF">GCM10008098_20620</name>
</gene>
<evidence type="ECO:0000313" key="2">
    <source>
        <dbReference type="Proteomes" id="UP000621898"/>
    </source>
</evidence>
<dbReference type="Pfam" id="PF01135">
    <property type="entry name" value="PCMT"/>
    <property type="match status" value="1"/>
</dbReference>
<dbReference type="CDD" id="cd02440">
    <property type="entry name" value="AdoMet_MTases"/>
    <property type="match status" value="1"/>
</dbReference>
<sequence>MAQPVIQRKLANVQVKEFYHDLFVDTQVKHFELMCTPYVKVGAADRVVDVGGGCGFFAAAVTGLLGIPTRVIDLDDTSIEQCKKLGIEAIQSDALQPPVFGDESVVCFNLILHHLVGPTDKSTAQLQGTALEAWRNQPVHLFVNEYIYDSYISNLSGKLIYVITSSRILSSVGNLVARIIPSLKANTFGVGVRFRATAEWLDFFESRGWRVTAHTRGEEEFVSKARRLLFIKSCRRDSFVLQARNMAHS</sequence>
<organism evidence="1 2">
    <name type="scientific">Rhodanobacter panaciterrae</name>
    <dbReference type="NCBI Taxonomy" id="490572"/>
    <lineage>
        <taxon>Bacteria</taxon>
        <taxon>Pseudomonadati</taxon>
        <taxon>Pseudomonadota</taxon>
        <taxon>Gammaproteobacteria</taxon>
        <taxon>Lysobacterales</taxon>
        <taxon>Rhodanobacteraceae</taxon>
        <taxon>Rhodanobacter</taxon>
    </lineage>
</organism>
<dbReference type="RefSeq" id="WP_189441150.1">
    <property type="nucleotide sequence ID" value="NZ_BMXT01000002.1"/>
</dbReference>
<keyword evidence="2" id="KW-1185">Reference proteome</keyword>
<dbReference type="InterPro" id="IPR029063">
    <property type="entry name" value="SAM-dependent_MTases_sf"/>
</dbReference>
<dbReference type="Proteomes" id="UP000621898">
    <property type="component" value="Unassembled WGS sequence"/>
</dbReference>
<comment type="caution">
    <text evidence="1">The sequence shown here is derived from an EMBL/GenBank/DDBJ whole genome shotgun (WGS) entry which is preliminary data.</text>
</comment>
<accession>A0ABQ2ZVR0</accession>
<evidence type="ECO:0008006" key="3">
    <source>
        <dbReference type="Google" id="ProtNLM"/>
    </source>
</evidence>
<evidence type="ECO:0000313" key="1">
    <source>
        <dbReference type="EMBL" id="GGY27427.1"/>
    </source>
</evidence>
<dbReference type="EMBL" id="BMXT01000002">
    <property type="protein sequence ID" value="GGY27427.1"/>
    <property type="molecule type" value="Genomic_DNA"/>
</dbReference>
<reference evidence="2" key="1">
    <citation type="journal article" date="2019" name="Int. J. Syst. Evol. Microbiol.">
        <title>The Global Catalogue of Microorganisms (GCM) 10K type strain sequencing project: providing services to taxonomists for standard genome sequencing and annotation.</title>
        <authorList>
            <consortium name="The Broad Institute Genomics Platform"/>
            <consortium name="The Broad Institute Genome Sequencing Center for Infectious Disease"/>
            <person name="Wu L."/>
            <person name="Ma J."/>
        </authorList>
    </citation>
    <scope>NUCLEOTIDE SEQUENCE [LARGE SCALE GENOMIC DNA]</scope>
    <source>
        <strain evidence="2">KCTC 22232</strain>
    </source>
</reference>
<proteinExistence type="predicted"/>
<name>A0ABQ2ZVR0_9GAMM</name>
<dbReference type="Gene3D" id="3.40.50.150">
    <property type="entry name" value="Vaccinia Virus protein VP39"/>
    <property type="match status" value="1"/>
</dbReference>